<dbReference type="Proteomes" id="UP000007799">
    <property type="component" value="Unassembled WGS sequence"/>
</dbReference>
<keyword evidence="1" id="KW-0812">Transmembrane</keyword>
<accession>F2U2V6</accession>
<organism evidence="3">
    <name type="scientific">Salpingoeca rosetta (strain ATCC 50818 / BSB-021)</name>
    <dbReference type="NCBI Taxonomy" id="946362"/>
    <lineage>
        <taxon>Eukaryota</taxon>
        <taxon>Choanoflagellata</taxon>
        <taxon>Craspedida</taxon>
        <taxon>Salpingoecidae</taxon>
        <taxon>Salpingoeca</taxon>
    </lineage>
</organism>
<evidence type="ECO:0000313" key="2">
    <source>
        <dbReference type="EMBL" id="EGD81950.1"/>
    </source>
</evidence>
<reference evidence="2" key="1">
    <citation type="submission" date="2009-08" db="EMBL/GenBank/DDBJ databases">
        <title>Annotation of Salpingoeca rosetta.</title>
        <authorList>
            <consortium name="The Broad Institute Genome Sequencing Platform"/>
            <person name="Russ C."/>
            <person name="Cuomo C."/>
            <person name="Burger G."/>
            <person name="Gray M.W."/>
            <person name="Holland P.W.H."/>
            <person name="King N."/>
            <person name="Lang F.B.F."/>
            <person name="Roger A.J."/>
            <person name="Ruiz-Trillo I."/>
            <person name="Young S.K."/>
            <person name="Zeng Q."/>
            <person name="Gargeya S."/>
            <person name="Alvarado L."/>
            <person name="Berlin A."/>
            <person name="Chapman S.B."/>
            <person name="Chen Z."/>
            <person name="Freedman E."/>
            <person name="Gellesch M."/>
            <person name="Goldberg J."/>
            <person name="Griggs A."/>
            <person name="Gujja S."/>
            <person name="Heilman E."/>
            <person name="Heiman D."/>
            <person name="Howarth C."/>
            <person name="Mehta T."/>
            <person name="Neiman D."/>
            <person name="Pearson M."/>
            <person name="Roberts A."/>
            <person name="Saif S."/>
            <person name="Shea T."/>
            <person name="Shenoy N."/>
            <person name="Sisk P."/>
            <person name="Stolte C."/>
            <person name="Sykes S."/>
            <person name="White J."/>
            <person name="Yandava C."/>
            <person name="Haas B."/>
            <person name="Nusbaum C."/>
            <person name="Birren B."/>
        </authorList>
    </citation>
    <scope>NUCLEOTIDE SEQUENCE [LARGE SCALE GENOMIC DNA]</scope>
    <source>
        <strain evidence="2">ATCC 50818</strain>
    </source>
</reference>
<protein>
    <submittedName>
        <fullName evidence="2">Uncharacterized protein</fullName>
    </submittedName>
</protein>
<evidence type="ECO:0000256" key="1">
    <source>
        <dbReference type="SAM" id="Phobius"/>
    </source>
</evidence>
<sequence length="87" mass="9845">MNYLTGDGTYVWLAAVLTGTYGIPLLYNFYNIVDQLQEDVKNKFLKPNTVMQVSSGSWLLFFTHAAVLLSCVWLARRPGENVRRGAM</sequence>
<gene>
    <name evidence="2" type="ORF">PTSG_02635</name>
</gene>
<dbReference type="EMBL" id="GL832960">
    <property type="protein sequence ID" value="EGD81950.1"/>
    <property type="molecule type" value="Genomic_DNA"/>
</dbReference>
<keyword evidence="1" id="KW-0472">Membrane</keyword>
<evidence type="ECO:0000313" key="3">
    <source>
        <dbReference type="Proteomes" id="UP000007799"/>
    </source>
</evidence>
<dbReference type="GeneID" id="16076721"/>
<feature type="transmembrane region" description="Helical" evidence="1">
    <location>
        <begin position="50"/>
        <end position="75"/>
    </location>
</feature>
<keyword evidence="3" id="KW-1185">Reference proteome</keyword>
<dbReference type="AlphaFoldDB" id="F2U2V6"/>
<dbReference type="KEGG" id="sre:PTSG_02635"/>
<feature type="transmembrane region" description="Helical" evidence="1">
    <location>
        <begin position="12"/>
        <end position="30"/>
    </location>
</feature>
<dbReference type="RefSeq" id="XP_004996133.1">
    <property type="nucleotide sequence ID" value="XM_004996076.1"/>
</dbReference>
<dbReference type="InParanoid" id="F2U2V6"/>
<proteinExistence type="predicted"/>
<keyword evidence="1" id="KW-1133">Transmembrane helix</keyword>
<name>F2U2V6_SALR5</name>